<keyword evidence="1" id="KW-0472">Membrane</keyword>
<protein>
    <submittedName>
        <fullName evidence="2">Uncharacterized protein</fullName>
    </submittedName>
</protein>
<reference evidence="2" key="1">
    <citation type="submission" date="2007-03" db="EMBL/GenBank/DDBJ databases">
        <authorList>
            <person name="Jerke K.H."/>
            <person name="Nakatsu C.H."/>
            <person name="Konopka A.E."/>
        </authorList>
    </citation>
    <scope>NUCLEOTIDE SEQUENCE</scope>
    <source>
        <strain evidence="2">AK-1</strain>
        <plasmid evidence="2">pSI-1</plasmid>
    </source>
</reference>
<feature type="transmembrane region" description="Helical" evidence="1">
    <location>
        <begin position="12"/>
        <end position="31"/>
    </location>
</feature>
<name>A6YFI3_9MICC</name>
<dbReference type="EMBL" id="EF495211">
    <property type="protein sequence ID" value="ABR66987.1"/>
    <property type="molecule type" value="Genomic_DNA"/>
</dbReference>
<dbReference type="RefSeq" id="WP_012311519.1">
    <property type="nucleotide sequence ID" value="NC_010494.1"/>
</dbReference>
<keyword evidence="1" id="KW-1133">Transmembrane helix</keyword>
<dbReference type="AlphaFoldDB" id="A6YFI3"/>
<keyword evidence="1" id="KW-0812">Transmembrane</keyword>
<evidence type="ECO:0000256" key="1">
    <source>
        <dbReference type="SAM" id="Phobius"/>
    </source>
</evidence>
<geneLocation type="plasmid" evidence="2">
    <name>pSI-1</name>
</geneLocation>
<reference evidence="2" key="2">
    <citation type="journal article" date="2008" name="Plasmid">
        <title>Comparative analysis of eight Arthrobacter plasmids.</title>
        <authorList>
            <person name="Jerke K."/>
            <person name="Nakatsu C.H."/>
            <person name="Beasley F."/>
            <person name="Konopka A."/>
        </authorList>
    </citation>
    <scope>NUCLEOTIDE SEQUENCE</scope>
    <source>
        <strain evidence="2">AK-1</strain>
        <plasmid evidence="2">pSI-1</plasmid>
    </source>
</reference>
<keyword evidence="2" id="KW-0614">Plasmid</keyword>
<sequence>MSLLPHSNLDLVKGRNLSPIMVVSMLSYVFAQSESVWRDLGSAIALVSAAVTIVGYLALLPLLAHVGDESQSIEESEAAVRHFLPF</sequence>
<accession>A6YFI3</accession>
<evidence type="ECO:0000313" key="2">
    <source>
        <dbReference type="EMBL" id="ABR66987.1"/>
    </source>
</evidence>
<feature type="transmembrane region" description="Helical" evidence="1">
    <location>
        <begin position="43"/>
        <end position="64"/>
    </location>
</feature>
<proteinExistence type="predicted"/>
<organism evidence="2">
    <name type="scientific">Arthrobacter sp. AK-1</name>
    <dbReference type="NCBI Taxonomy" id="415095"/>
    <lineage>
        <taxon>Bacteria</taxon>
        <taxon>Bacillati</taxon>
        <taxon>Actinomycetota</taxon>
        <taxon>Actinomycetes</taxon>
        <taxon>Micrococcales</taxon>
        <taxon>Micrococcaceae</taxon>
        <taxon>Arthrobacter</taxon>
    </lineage>
</organism>